<dbReference type="EMBL" id="JAOCKG010000002">
    <property type="protein sequence ID" value="MDH2050043.1"/>
    <property type="molecule type" value="Genomic_DNA"/>
</dbReference>
<dbReference type="Proteomes" id="UP001161276">
    <property type="component" value="Unassembled WGS sequence"/>
</dbReference>
<sequence>MFLITMAGLSSRFFSAGYTVPKYQLKIGQATVFELSVRSFERYFNTDKFVFVVRDIFDTPKFVRAECEKMAISQYEVIVLNEETRGQAETAFLALEQLQGDEPLYIFNIDTFRHGFEKPEFAETCDGYLEVFHGEGENWSFVAPGQNGTVIRTTEKDRISDLCSDGLYHFRSYDLFRKIFTRARTNDERTRGEFYVAPLYNNLIADGGDVRYTVVDLRDIDFCGTPDEYSALLSKTESSIQIISGAQQ</sequence>
<dbReference type="InterPro" id="IPR029044">
    <property type="entry name" value="Nucleotide-diphossugar_trans"/>
</dbReference>
<evidence type="ECO:0000313" key="2">
    <source>
        <dbReference type="Proteomes" id="UP001161276"/>
    </source>
</evidence>
<organism evidence="1 2">
    <name type="scientific">Achromobacter marplatensis</name>
    <dbReference type="NCBI Taxonomy" id="470868"/>
    <lineage>
        <taxon>Bacteria</taxon>
        <taxon>Pseudomonadati</taxon>
        <taxon>Pseudomonadota</taxon>
        <taxon>Betaproteobacteria</taxon>
        <taxon>Burkholderiales</taxon>
        <taxon>Alcaligenaceae</taxon>
        <taxon>Achromobacter</taxon>
    </lineage>
</organism>
<name>A0AA43AZM4_9BURK</name>
<dbReference type="PIRSF" id="PIRSF028162">
    <property type="entry name" value="BcbE_prd"/>
    <property type="match status" value="1"/>
</dbReference>
<comment type="caution">
    <text evidence="1">The sequence shown here is derived from an EMBL/GenBank/DDBJ whole genome shotgun (WGS) entry which is preliminary data.</text>
</comment>
<dbReference type="RefSeq" id="WP_280026151.1">
    <property type="nucleotide sequence ID" value="NZ_JAOCKG010000002.1"/>
</dbReference>
<protein>
    <submittedName>
        <fullName evidence="1">Glycosyltransferase family 2 protein</fullName>
    </submittedName>
</protein>
<dbReference type="AlphaFoldDB" id="A0AA43AZM4"/>
<proteinExistence type="predicted"/>
<gene>
    <name evidence="1" type="ORF">N5K24_06535</name>
</gene>
<dbReference type="Gene3D" id="3.90.550.10">
    <property type="entry name" value="Spore Coat Polysaccharide Biosynthesis Protein SpsA, Chain A"/>
    <property type="match status" value="1"/>
</dbReference>
<reference evidence="1" key="1">
    <citation type="submission" date="2022-09" db="EMBL/GenBank/DDBJ databases">
        <title>Intensive care unit water sources are persistently colonized with multi-drug resistant bacteria and are the site of extensive horizontal gene transfer of antibiotic resistance genes.</title>
        <authorList>
            <person name="Diorio-Toth L."/>
        </authorList>
    </citation>
    <scope>NUCLEOTIDE SEQUENCE</scope>
    <source>
        <strain evidence="1">GD03676</strain>
    </source>
</reference>
<evidence type="ECO:0000313" key="1">
    <source>
        <dbReference type="EMBL" id="MDH2050043.1"/>
    </source>
</evidence>
<accession>A0AA43AZM4</accession>
<dbReference type="InterPro" id="IPR016873">
    <property type="entry name" value="Caps_polysacc_synth_BcbE_prd"/>
</dbReference>
<dbReference type="CDD" id="cd04183">
    <property type="entry name" value="GT2_BcE_like"/>
    <property type="match status" value="1"/>
</dbReference>
<dbReference type="SUPFAM" id="SSF53448">
    <property type="entry name" value="Nucleotide-diphospho-sugar transferases"/>
    <property type="match status" value="1"/>
</dbReference>